<name>A0A7Z7VXC3_STASC</name>
<dbReference type="Proteomes" id="UP000264146">
    <property type="component" value="Chromosome"/>
</dbReference>
<keyword evidence="1" id="KW-0812">Transmembrane</keyword>
<protein>
    <submittedName>
        <fullName evidence="3">5-bromo-4-chloroindolyl phosphate hydrolase</fullName>
    </submittedName>
    <submittedName>
        <fullName evidence="4">5-bromo-4-chloroindolyl phosphate hydrolysis protein XpaC</fullName>
    </submittedName>
</protein>
<dbReference type="InterPro" id="IPR018770">
    <property type="entry name" value="ChloroindolylP_hydrolase"/>
</dbReference>
<evidence type="ECO:0000256" key="1">
    <source>
        <dbReference type="SAM" id="Phobius"/>
    </source>
</evidence>
<reference evidence="4" key="2">
    <citation type="submission" date="2018-06" db="EMBL/GenBank/DDBJ databases">
        <authorList>
            <consortium name="Pathogen Informatics"/>
            <person name="Doyle S."/>
        </authorList>
    </citation>
    <scope>NUCLEOTIDE SEQUENCE [LARGE SCALE GENOMIC DNA]</scope>
    <source>
        <strain evidence="4">NCTC12218</strain>
    </source>
</reference>
<organism evidence="4">
    <name type="scientific">Staphylococcus schleiferi</name>
    <dbReference type="NCBI Taxonomy" id="1295"/>
    <lineage>
        <taxon>Bacteria</taxon>
        <taxon>Bacillati</taxon>
        <taxon>Bacillota</taxon>
        <taxon>Bacilli</taxon>
        <taxon>Bacillales</taxon>
        <taxon>Staphylococcaceae</taxon>
        <taxon>Staphylococcus</taxon>
    </lineage>
</organism>
<dbReference type="GeneID" id="93790133"/>
<sequence>MKYIFSRIWGVFVGIPVSIIALLTSIFALDLNFILDMLIGFTGFIAGYVPTQRLTSRAYLQEMNLSRKDYRYIVHQINQAQSKIKRILKTFINVRSIQDFKLINDIFRLSRTINALVKQRPFQFYKIESFYYSHIDNALYLVESYTRLAKMPLKSAEEQQKLQQTRITLEEVKRTLIADLKQINEQDYNQLDTEIKLNQLYQKRNMKEMENDR</sequence>
<dbReference type="GO" id="GO:0016787">
    <property type="term" value="F:hydrolase activity"/>
    <property type="evidence" value="ECO:0007669"/>
    <property type="project" value="UniProtKB-KW"/>
</dbReference>
<dbReference type="EMBL" id="POVK01000009">
    <property type="protein sequence ID" value="NHA33637.1"/>
    <property type="molecule type" value="Genomic_DNA"/>
</dbReference>
<dbReference type="Pfam" id="PF10112">
    <property type="entry name" value="Halogen_Hydrol"/>
    <property type="match status" value="1"/>
</dbReference>
<dbReference type="RefSeq" id="WP_016425055.1">
    <property type="nucleotide sequence ID" value="NZ_CABKRV010000001.1"/>
</dbReference>
<evidence type="ECO:0000313" key="4">
    <source>
        <dbReference type="EMBL" id="SUM88962.1"/>
    </source>
</evidence>
<evidence type="ECO:0000313" key="5">
    <source>
        <dbReference type="Proteomes" id="UP000264146"/>
    </source>
</evidence>
<feature type="transmembrane region" description="Helical" evidence="1">
    <location>
        <begin position="33"/>
        <end position="51"/>
    </location>
</feature>
<accession>A0A7Z7VXC3</accession>
<evidence type="ECO:0000313" key="3">
    <source>
        <dbReference type="EMBL" id="NHA33637.1"/>
    </source>
</evidence>
<keyword evidence="1" id="KW-1133">Transmembrane helix</keyword>
<dbReference type="EMBL" id="UHEF01000001">
    <property type="protein sequence ID" value="SUM88962.1"/>
    <property type="molecule type" value="Genomic_DNA"/>
</dbReference>
<reference evidence="3 6" key="1">
    <citation type="submission" date="2018-01" db="EMBL/GenBank/DDBJ databases">
        <title>Complete genome sequence of Staphylococcus Scheliferi isolated from human.</title>
        <authorList>
            <person name="Abouelkhair M.A."/>
            <person name="Bemis D.A."/>
            <person name="Kania S.A."/>
        </authorList>
    </citation>
    <scope>NUCLEOTIDE SEQUENCE [LARGE SCALE GENOMIC DNA]</scope>
    <source>
        <strain evidence="3 6">ATCC 43808</strain>
    </source>
</reference>
<reference evidence="2 5" key="3">
    <citation type="submission" date="2020-11" db="EMBL/GenBank/DDBJ databases">
        <authorList>
            <consortium name="Pathogen Informatics"/>
        </authorList>
    </citation>
    <scope>NUCLEOTIDE SEQUENCE [LARGE SCALE GENOMIC DNA]</scope>
    <source>
        <strain evidence="2 5">NCTC12218</strain>
    </source>
</reference>
<proteinExistence type="predicted"/>
<keyword evidence="3" id="KW-0378">Hydrolase</keyword>
<evidence type="ECO:0000313" key="6">
    <source>
        <dbReference type="Proteomes" id="UP000572988"/>
    </source>
</evidence>
<evidence type="ECO:0000313" key="2">
    <source>
        <dbReference type="EMBL" id="CAD7359787.1"/>
    </source>
</evidence>
<gene>
    <name evidence="3" type="ORF">C1O36_03715</name>
    <name evidence="4" type="ORF">NCTC12218_01448</name>
</gene>
<keyword evidence="1" id="KW-0472">Membrane</keyword>
<dbReference type="EMBL" id="LR962863">
    <property type="protein sequence ID" value="CAD7359787.1"/>
    <property type="molecule type" value="Genomic_DNA"/>
</dbReference>
<dbReference type="AlphaFoldDB" id="A0A7Z7VXC3"/>
<keyword evidence="6" id="KW-1185">Reference proteome</keyword>
<dbReference type="Proteomes" id="UP000572988">
    <property type="component" value="Unassembled WGS sequence"/>
</dbReference>
<feature type="transmembrane region" description="Helical" evidence="1">
    <location>
        <begin position="7"/>
        <end position="27"/>
    </location>
</feature>